<dbReference type="InterPro" id="IPR003661">
    <property type="entry name" value="HisK_dim/P_dom"/>
</dbReference>
<dbReference type="SMART" id="SM00388">
    <property type="entry name" value="HisKA"/>
    <property type="match status" value="1"/>
</dbReference>
<keyword evidence="6" id="KW-0175">Coiled coil</keyword>
<evidence type="ECO:0000256" key="1">
    <source>
        <dbReference type="ARBA" id="ARBA00000085"/>
    </source>
</evidence>
<dbReference type="InterPro" id="IPR052162">
    <property type="entry name" value="Sensor_kinase/Photoreceptor"/>
</dbReference>
<dbReference type="InterPro" id="IPR003594">
    <property type="entry name" value="HATPase_dom"/>
</dbReference>
<dbReference type="RefSeq" id="WP_014110490.1">
    <property type="nucleotide sequence ID" value="NC_016041.1"/>
</dbReference>
<dbReference type="PROSITE" id="PS50109">
    <property type="entry name" value="HIS_KIN"/>
    <property type="match status" value="1"/>
</dbReference>
<dbReference type="EMBL" id="CP003060">
    <property type="protein sequence ID" value="AEP31619.1"/>
    <property type="molecule type" value="Genomic_DNA"/>
</dbReference>
<accession>G4QNR1</accession>
<dbReference type="InterPro" id="IPR005467">
    <property type="entry name" value="His_kinase_dom"/>
</dbReference>
<dbReference type="SUPFAM" id="SSF47384">
    <property type="entry name" value="Homodimeric domain of signal transducing histidine kinase"/>
    <property type="match status" value="1"/>
</dbReference>
<dbReference type="eggNOG" id="COG4251">
    <property type="taxonomic scope" value="Bacteria"/>
</dbReference>
<dbReference type="Pfam" id="PF00512">
    <property type="entry name" value="HisKA"/>
    <property type="match status" value="1"/>
</dbReference>
<keyword evidence="3" id="KW-0597">Phosphoprotein</keyword>
<feature type="coiled-coil region" evidence="6">
    <location>
        <begin position="217"/>
        <end position="244"/>
    </location>
</feature>
<dbReference type="Proteomes" id="UP000009282">
    <property type="component" value="Chromosome"/>
</dbReference>
<evidence type="ECO:0000256" key="3">
    <source>
        <dbReference type="ARBA" id="ARBA00022553"/>
    </source>
</evidence>
<feature type="transmembrane region" description="Helical" evidence="7">
    <location>
        <begin position="195"/>
        <end position="215"/>
    </location>
</feature>
<dbReference type="HOGENOM" id="CLU_000445_114_71_6"/>
<dbReference type="Gene3D" id="1.10.287.130">
    <property type="match status" value="1"/>
</dbReference>
<dbReference type="GO" id="GO:0005886">
    <property type="term" value="C:plasma membrane"/>
    <property type="evidence" value="ECO:0007669"/>
    <property type="project" value="UniProtKB-ARBA"/>
</dbReference>
<dbReference type="Pfam" id="PF02518">
    <property type="entry name" value="HATPase_c"/>
    <property type="match status" value="1"/>
</dbReference>
<dbReference type="PANTHER" id="PTHR43304">
    <property type="entry name" value="PHYTOCHROME-LIKE PROTEIN CPH1"/>
    <property type="match status" value="1"/>
</dbReference>
<keyword evidence="7" id="KW-1133">Transmembrane helix</keyword>
<feature type="transmembrane region" description="Helical" evidence="7">
    <location>
        <begin position="15"/>
        <end position="35"/>
    </location>
</feature>
<reference evidence="9 10" key="1">
    <citation type="journal article" date="2011" name="J. Bacteriol.">
        <title>Complete genome sequence of seawater bacterium Glaciecola nitratireducens FR1064T.</title>
        <authorList>
            <person name="Bian F."/>
            <person name="Qin Q.L."/>
            <person name="Xie B.B."/>
            <person name="Shu Y.L."/>
            <person name="Zhang X.Y."/>
            <person name="Yu Y."/>
            <person name="Chen B."/>
            <person name="Chen X.L."/>
            <person name="Zhou B.C."/>
            <person name="Zhang Y.Z."/>
        </authorList>
    </citation>
    <scope>NUCLEOTIDE SEQUENCE [LARGE SCALE GENOMIC DNA]</scope>
    <source>
        <strain evidence="10">JCM 12485 / KCTC 12276 / FR1064</strain>
    </source>
</reference>
<dbReference type="Pfam" id="PF05227">
    <property type="entry name" value="CHASE3"/>
    <property type="match status" value="1"/>
</dbReference>
<dbReference type="PRINTS" id="PR00344">
    <property type="entry name" value="BCTRLSENSOR"/>
</dbReference>
<evidence type="ECO:0000259" key="8">
    <source>
        <dbReference type="PROSITE" id="PS50109"/>
    </source>
</evidence>
<name>G4QNR1_GLANF</name>
<keyword evidence="7" id="KW-0812">Transmembrane</keyword>
<evidence type="ECO:0000313" key="10">
    <source>
        <dbReference type="Proteomes" id="UP000009282"/>
    </source>
</evidence>
<dbReference type="OrthoDB" id="9813151at2"/>
<dbReference type="SMART" id="SM00387">
    <property type="entry name" value="HATPase_c"/>
    <property type="match status" value="1"/>
</dbReference>
<dbReference type="EC" id="2.7.13.3" evidence="2"/>
<dbReference type="PANTHER" id="PTHR43304:SF1">
    <property type="entry name" value="PAC DOMAIN-CONTAINING PROTEIN"/>
    <property type="match status" value="1"/>
</dbReference>
<keyword evidence="7" id="KW-0472">Membrane</keyword>
<protein>
    <recommendedName>
        <fullName evidence="2">histidine kinase</fullName>
        <ecNumber evidence="2">2.7.13.3</ecNumber>
    </recommendedName>
</protein>
<keyword evidence="4" id="KW-0808">Transferase</keyword>
<dbReference type="CDD" id="cd19410">
    <property type="entry name" value="HK9-like_sensor"/>
    <property type="match status" value="1"/>
</dbReference>
<comment type="catalytic activity">
    <reaction evidence="1">
        <text>ATP + protein L-histidine = ADP + protein N-phospho-L-histidine.</text>
        <dbReference type="EC" id="2.7.13.3"/>
    </reaction>
</comment>
<dbReference type="InterPro" id="IPR004358">
    <property type="entry name" value="Sig_transdc_His_kin-like_C"/>
</dbReference>
<organism evidence="9 10">
    <name type="scientific">Glaciecola nitratireducens (strain JCM 12485 / KCTC 12276 / FR1064)</name>
    <dbReference type="NCBI Taxonomy" id="1085623"/>
    <lineage>
        <taxon>Bacteria</taxon>
        <taxon>Pseudomonadati</taxon>
        <taxon>Pseudomonadota</taxon>
        <taxon>Gammaproteobacteria</taxon>
        <taxon>Alteromonadales</taxon>
        <taxon>Alteromonadaceae</taxon>
        <taxon>Brumicola</taxon>
    </lineage>
</organism>
<dbReference type="InterPro" id="IPR036890">
    <property type="entry name" value="HATPase_C_sf"/>
</dbReference>
<proteinExistence type="predicted"/>
<feature type="domain" description="Histidine kinase" evidence="8">
    <location>
        <begin position="265"/>
        <end position="489"/>
    </location>
</feature>
<dbReference type="GO" id="GO:0000155">
    <property type="term" value="F:phosphorelay sensor kinase activity"/>
    <property type="evidence" value="ECO:0007669"/>
    <property type="project" value="InterPro"/>
</dbReference>
<dbReference type="CDD" id="cd00082">
    <property type="entry name" value="HisKA"/>
    <property type="match status" value="1"/>
</dbReference>
<dbReference type="KEGG" id="gni:GNIT_3525"/>
<evidence type="ECO:0000256" key="7">
    <source>
        <dbReference type="SAM" id="Phobius"/>
    </source>
</evidence>
<dbReference type="InterPro" id="IPR036097">
    <property type="entry name" value="HisK_dim/P_sf"/>
</dbReference>
<evidence type="ECO:0000313" key="9">
    <source>
        <dbReference type="EMBL" id="AEP31619.1"/>
    </source>
</evidence>
<gene>
    <name evidence="9" type="ordered locus">GNIT_3525</name>
</gene>
<dbReference type="SUPFAM" id="SSF55874">
    <property type="entry name" value="ATPase domain of HSP90 chaperone/DNA topoisomerase II/histidine kinase"/>
    <property type="match status" value="1"/>
</dbReference>
<keyword evidence="10" id="KW-1185">Reference proteome</keyword>
<evidence type="ECO:0000256" key="4">
    <source>
        <dbReference type="ARBA" id="ARBA00022679"/>
    </source>
</evidence>
<dbReference type="InterPro" id="IPR007891">
    <property type="entry name" value="CHASE3"/>
</dbReference>
<evidence type="ECO:0000256" key="5">
    <source>
        <dbReference type="ARBA" id="ARBA00022777"/>
    </source>
</evidence>
<dbReference type="STRING" id="1085623.GNIT_3525"/>
<evidence type="ECO:0000256" key="6">
    <source>
        <dbReference type="SAM" id="Coils"/>
    </source>
</evidence>
<sequence length="496" mass="56120">MTLNKVSKLLSPYSTGTWIFISLLLLVLIASNTYVSRITINELTELHQDISQTSEVVALLEEMHVNLLTAESGQRGFLLTDDERYLTHYREAVRRVRKLLEESLTLNPKVTGQTAAIEKLRSLIEKKVKELDITVAHAQENYLSQAFRIAETDEGRILYDEIHSLFERIKLAESALGKKQVDQLQNATVVSSKNLTISFFTSLVLVVGVFMLALVNIRNQSQREQEMEAQNDRLKLAVDERTKELSLFSDELSRSNRELEDFAFVASHDLQEPLRKIMAFGDRLETQSENLSDKQRDFLKRMRSAAGRMSVLISDLLEFSRITTRGRPFQSVDLNIVVQDCIDDLQVLIEESNCSINVETLPSIVADPTQMQQLLFNLIANAIKFSQNESQPMVKISVETVEQPEAIDIEGLTGWFRLTVADNGIGFEQEYANKIFAPFQRLHSRDSFKGTGIGLAICRRIVERHNGTIDAQGETDKGAVFCVTLPADNFLFSLKP</sequence>
<dbReference type="FunFam" id="3.30.565.10:FF:000006">
    <property type="entry name" value="Sensor histidine kinase WalK"/>
    <property type="match status" value="1"/>
</dbReference>
<dbReference type="AlphaFoldDB" id="G4QNR1"/>
<keyword evidence="5 9" id="KW-0418">Kinase</keyword>
<evidence type="ECO:0000256" key="2">
    <source>
        <dbReference type="ARBA" id="ARBA00012438"/>
    </source>
</evidence>
<dbReference type="Gene3D" id="3.30.565.10">
    <property type="entry name" value="Histidine kinase-like ATPase, C-terminal domain"/>
    <property type="match status" value="1"/>
</dbReference>